<protein>
    <submittedName>
        <fullName evidence="1">Uncharacterized protein</fullName>
    </submittedName>
</protein>
<dbReference type="Proteomes" id="UP000005239">
    <property type="component" value="Unassembled WGS sequence"/>
</dbReference>
<proteinExistence type="predicted"/>
<organism evidence="1 2">
    <name type="scientific">Pristionchus pacificus</name>
    <name type="common">Parasitic nematode worm</name>
    <dbReference type="NCBI Taxonomy" id="54126"/>
    <lineage>
        <taxon>Eukaryota</taxon>
        <taxon>Metazoa</taxon>
        <taxon>Ecdysozoa</taxon>
        <taxon>Nematoda</taxon>
        <taxon>Chromadorea</taxon>
        <taxon>Rhabditida</taxon>
        <taxon>Rhabditina</taxon>
        <taxon>Diplogasteromorpha</taxon>
        <taxon>Diplogasteroidea</taxon>
        <taxon>Neodiplogasteridae</taxon>
        <taxon>Pristionchus</taxon>
    </lineage>
</organism>
<dbReference type="GO" id="GO:0008270">
    <property type="term" value="F:zinc ion binding"/>
    <property type="evidence" value="ECO:0007669"/>
    <property type="project" value="InterPro"/>
</dbReference>
<dbReference type="PROSITE" id="PS00059">
    <property type="entry name" value="ADH_ZINC"/>
    <property type="match status" value="1"/>
</dbReference>
<dbReference type="GO" id="GO:0016491">
    <property type="term" value="F:oxidoreductase activity"/>
    <property type="evidence" value="ECO:0007669"/>
    <property type="project" value="InterPro"/>
</dbReference>
<gene>
    <name evidence="1" type="primary">WBGene00282488</name>
</gene>
<accession>A0A2A6CWW9</accession>
<dbReference type="AlphaFoldDB" id="A0A2A6CWW9"/>
<reference evidence="1" key="2">
    <citation type="submission" date="2022-06" db="UniProtKB">
        <authorList>
            <consortium name="EnsemblMetazoa"/>
        </authorList>
    </citation>
    <scope>IDENTIFICATION</scope>
    <source>
        <strain evidence="1">PS312</strain>
    </source>
</reference>
<reference evidence="2" key="1">
    <citation type="journal article" date="2008" name="Nat. Genet.">
        <title>The Pristionchus pacificus genome provides a unique perspective on nematode lifestyle and parasitism.</title>
        <authorList>
            <person name="Dieterich C."/>
            <person name="Clifton S.W."/>
            <person name="Schuster L.N."/>
            <person name="Chinwalla A."/>
            <person name="Delehaunty K."/>
            <person name="Dinkelacker I."/>
            <person name="Fulton L."/>
            <person name="Fulton R."/>
            <person name="Godfrey J."/>
            <person name="Minx P."/>
            <person name="Mitreva M."/>
            <person name="Roeseler W."/>
            <person name="Tian H."/>
            <person name="Witte H."/>
            <person name="Yang S.P."/>
            <person name="Wilson R.K."/>
            <person name="Sommer R.J."/>
        </authorList>
    </citation>
    <scope>NUCLEOTIDE SEQUENCE [LARGE SCALE GENOMIC DNA]</scope>
    <source>
        <strain evidence="2">PS312</strain>
    </source>
</reference>
<evidence type="ECO:0000313" key="1">
    <source>
        <dbReference type="EnsemblMetazoa" id="PPA44119.1"/>
    </source>
</evidence>
<keyword evidence="2" id="KW-1185">Reference proteome</keyword>
<accession>A0A8R1Z6M3</accession>
<evidence type="ECO:0000313" key="2">
    <source>
        <dbReference type="Proteomes" id="UP000005239"/>
    </source>
</evidence>
<sequence length="59" mass="6223">MRIENSVGDDVAHLIGVSLGHELRGEKEALGAAIVLQKLADKYAPPGGIDALCLQRITV</sequence>
<name>A0A2A6CWW9_PRIPA</name>
<dbReference type="InterPro" id="IPR002328">
    <property type="entry name" value="ADH_Zn_CS"/>
</dbReference>
<dbReference type="EnsemblMetazoa" id="PPA44119.1">
    <property type="protein sequence ID" value="PPA44119.1"/>
    <property type="gene ID" value="WBGene00282488"/>
</dbReference>